<gene>
    <name evidence="1" type="ORF">P775_11155</name>
</gene>
<protein>
    <recommendedName>
        <fullName evidence="3">HD domain-containing protein</fullName>
    </recommendedName>
</protein>
<reference evidence="1 2" key="1">
    <citation type="submission" date="2013-09" db="EMBL/GenBank/DDBJ databases">
        <title>Genome sequencing of Phaeobacter antarcticus sp. nov. SM1211.</title>
        <authorList>
            <person name="Zhang X.-Y."/>
            <person name="Liu C."/>
            <person name="Chen X.-L."/>
            <person name="Xie B.-B."/>
            <person name="Qin Q.-L."/>
            <person name="Rong J.-C."/>
            <person name="Zhang Y.-Z."/>
        </authorList>
    </citation>
    <scope>NUCLEOTIDE SEQUENCE [LARGE SCALE GENOMIC DNA]</scope>
    <source>
        <strain evidence="1 2">SM1211</strain>
    </source>
</reference>
<dbReference type="EMBL" id="AWWI01000066">
    <property type="protein sequence ID" value="PIL20215.1"/>
    <property type="molecule type" value="Genomic_DNA"/>
</dbReference>
<dbReference type="Proteomes" id="UP000231259">
    <property type="component" value="Unassembled WGS sequence"/>
</dbReference>
<sequence>MSQDMGIPFHTMQGTVDLMALTSGDVVATVIADGLSKINRFNGRTPGTWSVAAHSVIVSRLCPPDLEAWGLLHDAHEVFLGDITSPAVHLLKAPMTPGAAETIDYAIRRAKIELDEQIAVFWGVESASLEEGLLLADWAALEAEMHVFFGVPIRTTYPENTDLAERAVQMIRELPAVTTWHDDRQTWLETAKSLEARGLLRLPS</sequence>
<evidence type="ECO:0000313" key="2">
    <source>
        <dbReference type="Proteomes" id="UP000231259"/>
    </source>
</evidence>
<accession>A0A2G8RF60</accession>
<dbReference type="Gene3D" id="1.10.3210.10">
    <property type="entry name" value="Hypothetical protein af1432"/>
    <property type="match status" value="1"/>
</dbReference>
<proteinExistence type="predicted"/>
<evidence type="ECO:0008006" key="3">
    <source>
        <dbReference type="Google" id="ProtNLM"/>
    </source>
</evidence>
<evidence type="ECO:0000313" key="1">
    <source>
        <dbReference type="EMBL" id="PIL20215.1"/>
    </source>
</evidence>
<dbReference type="SUPFAM" id="SSF109604">
    <property type="entry name" value="HD-domain/PDEase-like"/>
    <property type="match status" value="1"/>
</dbReference>
<name>A0A2G8RF60_9RHOB</name>
<keyword evidence="2" id="KW-1185">Reference proteome</keyword>
<comment type="caution">
    <text evidence="1">The sequence shown here is derived from an EMBL/GenBank/DDBJ whole genome shotgun (WGS) entry which is preliminary data.</text>
</comment>
<dbReference type="AlphaFoldDB" id="A0A2G8RF60"/>
<organism evidence="1 2">
    <name type="scientific">Puniceibacterium antarcticum</name>
    <dbReference type="NCBI Taxonomy" id="1206336"/>
    <lineage>
        <taxon>Bacteria</taxon>
        <taxon>Pseudomonadati</taxon>
        <taxon>Pseudomonadota</taxon>
        <taxon>Alphaproteobacteria</taxon>
        <taxon>Rhodobacterales</taxon>
        <taxon>Paracoccaceae</taxon>
        <taxon>Puniceibacterium</taxon>
    </lineage>
</organism>